<keyword evidence="1" id="KW-0596">Phosphopantetheine</keyword>
<dbReference type="OrthoDB" id="429813at2759"/>
<evidence type="ECO:0000259" key="3">
    <source>
        <dbReference type="Pfam" id="PF00501"/>
    </source>
</evidence>
<dbReference type="PANTHER" id="PTHR43439:SF2">
    <property type="entry name" value="ENZYME, PUTATIVE (JCVI)-RELATED"/>
    <property type="match status" value="1"/>
</dbReference>
<dbReference type="Gene3D" id="3.40.50.720">
    <property type="entry name" value="NAD(P)-binding Rossmann-like Domain"/>
    <property type="match status" value="1"/>
</dbReference>
<dbReference type="AlphaFoldDB" id="A0A8H5D3L3"/>
<feature type="domain" description="Thioester reductase (TE)" evidence="4">
    <location>
        <begin position="694"/>
        <end position="932"/>
    </location>
</feature>
<dbReference type="InterPro" id="IPR013120">
    <property type="entry name" value="FAR_NAD-bd"/>
</dbReference>
<evidence type="ECO:0000313" key="5">
    <source>
        <dbReference type="EMBL" id="KAF5351577.1"/>
    </source>
</evidence>
<dbReference type="InterPro" id="IPR051414">
    <property type="entry name" value="Adenylate-forming_Reductase"/>
</dbReference>
<gene>
    <name evidence="5" type="ORF">D9758_007202</name>
</gene>
<feature type="domain" description="AMP-dependent synthetase/ligase" evidence="3">
    <location>
        <begin position="28"/>
        <end position="345"/>
    </location>
</feature>
<evidence type="ECO:0000259" key="4">
    <source>
        <dbReference type="Pfam" id="PF07993"/>
    </source>
</evidence>
<dbReference type="InterPro" id="IPR000873">
    <property type="entry name" value="AMP-dep_synth/lig_dom"/>
</dbReference>
<evidence type="ECO:0000256" key="2">
    <source>
        <dbReference type="ARBA" id="ARBA00022553"/>
    </source>
</evidence>
<proteinExistence type="predicted"/>
<dbReference type="SUPFAM" id="SSF56801">
    <property type="entry name" value="Acetyl-CoA synthetase-like"/>
    <property type="match status" value="1"/>
</dbReference>
<sequence length="1057" mass="116179">MKNYDSFKGQPTFTRPPRDQNLPLALLFDYQGANSPEHPLFRYDQDGELKTILWKDGNAAIRRAASLVRERISRDGDSIPVVAVLAHVDSMTYFATVAGIMRAGYVPFPLSSRNSPAAIAELLQKKTARHIFVNSGPMKGLLAAAIRQSGVKINIHDMPTFDELYKSDQAVDLPPLEGITQEDAAVILHSSGSTAFPKPVTLTMRMLMESAMSCYSGEIDVGSQILSGHAVPMFHLMGLIQIASTSYLGVTMAVFPPTIPPVIPTPVSVFNAAVATHCTLFHCVPTFLEELSQDSERVKVLSKFLSVAYGGGPLGTDTGDMLVKAGVKIVPMYGQTESGIISQCFPSGPEPLGWQWMRLSEHLSPAFVPYGNQENLFQLVLKKCSTHTPAVLNTAIDGVPALDTFDLVQQHPQNPNLIQIYGRADDQIVHSTGEKTNPVPIEAILAKDPNVASAIMFGRSKFHAGVIISPSPNIKFDPHGVAKLAEYRTLIWPTVQKANQFAPAHSKIFKEMILVANPNKPFEMTPKGTPRRNAVLKDYAEEIDEAYIAFDESSQVQFNPPKSWNTEDCTSFVRTAFKSVMEQNVKLEDDDDIFQKGCDSLQMTWIKNTVLHALKCNNKVNIREIPQNFVYAYPTARQLGEYMASLAQGNSLKAVDVAGRARQMKLMAEKYCKNFTERDVAHGAEADTSGAVLITGTTGHLGSYLLAKLLHSKDFTKIYALNRSSSTALAARQESSFAERGLDTSLLQSPKLILLEGDLSKEFLGLKNDVHETIREELALIIHNAWHVDFNVSLSSLEPHLLGTRRLVDLALSSRREAIPKVVFVSSIAVFDNWHNNEPGTEGYLDDPAVAVNSGYGESKWCAETILQEASVHTPLKPVIVRVGQLSGGPNGEWNTSEWFPTLVRSSQTLKKIPKLAADLSWVPIDVAAQAIIELSDGKYQYANLVHPRPIPTSVILTSTASLIGAEVVLYRQWMEELSKSADRSAGNPALRLLDFFQAKAASVDKADAGLLGFPSLSSARALECSQSLRDLVHRQLDSKDVEKWIAYWRKIGFLDG</sequence>
<dbReference type="Gene3D" id="3.40.50.12780">
    <property type="entry name" value="N-terminal domain of ligase-like"/>
    <property type="match status" value="1"/>
</dbReference>
<dbReference type="Pfam" id="PF00501">
    <property type="entry name" value="AMP-binding"/>
    <property type="match status" value="1"/>
</dbReference>
<dbReference type="Proteomes" id="UP000559256">
    <property type="component" value="Unassembled WGS sequence"/>
</dbReference>
<dbReference type="InterPro" id="IPR042099">
    <property type="entry name" value="ANL_N_sf"/>
</dbReference>
<organism evidence="5 6">
    <name type="scientific">Tetrapyrgos nigripes</name>
    <dbReference type="NCBI Taxonomy" id="182062"/>
    <lineage>
        <taxon>Eukaryota</taxon>
        <taxon>Fungi</taxon>
        <taxon>Dikarya</taxon>
        <taxon>Basidiomycota</taxon>
        <taxon>Agaricomycotina</taxon>
        <taxon>Agaricomycetes</taxon>
        <taxon>Agaricomycetidae</taxon>
        <taxon>Agaricales</taxon>
        <taxon>Marasmiineae</taxon>
        <taxon>Marasmiaceae</taxon>
        <taxon>Tetrapyrgos</taxon>
    </lineage>
</organism>
<accession>A0A8H5D3L3</accession>
<keyword evidence="6" id="KW-1185">Reference proteome</keyword>
<reference evidence="5 6" key="1">
    <citation type="journal article" date="2020" name="ISME J.">
        <title>Uncovering the hidden diversity of litter-decomposition mechanisms in mushroom-forming fungi.</title>
        <authorList>
            <person name="Floudas D."/>
            <person name="Bentzer J."/>
            <person name="Ahren D."/>
            <person name="Johansson T."/>
            <person name="Persson P."/>
            <person name="Tunlid A."/>
        </authorList>
    </citation>
    <scope>NUCLEOTIDE SEQUENCE [LARGE SCALE GENOMIC DNA]</scope>
    <source>
        <strain evidence="5 6">CBS 291.85</strain>
    </source>
</reference>
<protein>
    <recommendedName>
        <fullName evidence="7">Acetyl-CoA synthetase-like protein</fullName>
    </recommendedName>
</protein>
<comment type="caution">
    <text evidence="5">The sequence shown here is derived from an EMBL/GenBank/DDBJ whole genome shotgun (WGS) entry which is preliminary data.</text>
</comment>
<dbReference type="EMBL" id="JAACJM010000069">
    <property type="protein sequence ID" value="KAF5351577.1"/>
    <property type="molecule type" value="Genomic_DNA"/>
</dbReference>
<evidence type="ECO:0000313" key="6">
    <source>
        <dbReference type="Proteomes" id="UP000559256"/>
    </source>
</evidence>
<dbReference type="PANTHER" id="PTHR43439">
    <property type="entry name" value="PHENYLACETATE-COENZYME A LIGASE"/>
    <property type="match status" value="1"/>
</dbReference>
<evidence type="ECO:0000256" key="1">
    <source>
        <dbReference type="ARBA" id="ARBA00022450"/>
    </source>
</evidence>
<dbReference type="InterPro" id="IPR036291">
    <property type="entry name" value="NAD(P)-bd_dom_sf"/>
</dbReference>
<evidence type="ECO:0008006" key="7">
    <source>
        <dbReference type="Google" id="ProtNLM"/>
    </source>
</evidence>
<keyword evidence="2" id="KW-0597">Phosphoprotein</keyword>
<name>A0A8H5D3L3_9AGAR</name>
<dbReference type="Pfam" id="PF23562">
    <property type="entry name" value="AMP-binding_C_3"/>
    <property type="match status" value="1"/>
</dbReference>
<dbReference type="Pfam" id="PF07993">
    <property type="entry name" value="NAD_binding_4"/>
    <property type="match status" value="1"/>
</dbReference>
<dbReference type="SUPFAM" id="SSF51735">
    <property type="entry name" value="NAD(P)-binding Rossmann-fold domains"/>
    <property type="match status" value="1"/>
</dbReference>